<sequence length="416" mass="46197">MAGLEDRSPAEAFAWLLAPLTEQQFFERHWEKCPLHLRGADAGRFRGLLSQRVIESRLASKPGLIYGKDINLARCGANGEQIMCNGTGRAGAEAVQKKVREGCSVQVVHPQRFGSEVACLLSKLESHFGCLWGANSFRTPPGGKGFKAHHDEVEVFMLQLEGAKRWRLHRCPEGPLPRSYCWDYEGKDLGEPLMELVLQPGDLLYLPRGTIHQGEAVEGHPSHHLTISTYQRHSWADFLEKALPEALARASQQPGDSLFREGLPLRCWSYLGEQCCCCWDQDEDDEAWSDSDSDASSTYESVDDSAWSPSSTLPNYTTPKAALEWDSLFFTPEMLATGPGAGVFVWAGRENSSGWWLGRWRSLVPPSFASTVPAAKHTGLYVLFGAKAKPKEGTEMRVSFISTFCVGRFCSNLYSS</sequence>
<comment type="caution">
    <text evidence="6">The sequence shown here is derived from an EMBL/GenBank/DDBJ whole genome shotgun (WGS) entry which is preliminary data.</text>
</comment>
<dbReference type="EC" id="1.14.11.-" evidence="3"/>
<comment type="similarity">
    <text evidence="3">Belongs to the ROX family.</text>
</comment>
<proteinExistence type="inferred from homology"/>
<keyword evidence="3" id="KW-0560">Oxidoreductase</keyword>
<keyword evidence="3" id="KW-0804">Transcription</keyword>
<evidence type="ECO:0000256" key="1">
    <source>
        <dbReference type="ARBA" id="ARBA00022723"/>
    </source>
</evidence>
<keyword evidence="1 3" id="KW-0479">Metal-binding</keyword>
<feature type="domain" description="JmjC" evidence="5">
    <location>
        <begin position="113"/>
        <end position="242"/>
    </location>
</feature>
<evidence type="ECO:0000313" key="7">
    <source>
        <dbReference type="Proteomes" id="UP001642484"/>
    </source>
</evidence>
<dbReference type="PANTHER" id="PTHR13096">
    <property type="entry name" value="MINA53 MYC INDUCED NUCLEAR ANTIGEN"/>
    <property type="match status" value="1"/>
</dbReference>
<keyword evidence="2 3" id="KW-0408">Iron</keyword>
<protein>
    <recommendedName>
        <fullName evidence="3">Bifunctional lysine-specific demethylase and histidyl-hydroxylase</fullName>
        <ecNumber evidence="3">1.14.11.-</ecNumber>
    </recommendedName>
</protein>
<comment type="function">
    <text evidence="3">Oxygenase that can act as both a histone lysine demethylase and a ribosomal histidine hydroxylase.</text>
</comment>
<dbReference type="PANTHER" id="PTHR13096:SF8">
    <property type="entry name" value="RIBOSOMAL OXYGENASE 1"/>
    <property type="match status" value="1"/>
</dbReference>
<dbReference type="SUPFAM" id="SSF51197">
    <property type="entry name" value="Clavaminate synthase-like"/>
    <property type="match status" value="1"/>
</dbReference>
<keyword evidence="7" id="KW-1185">Reference proteome</keyword>
<feature type="region of interest" description="Disordered" evidence="4">
    <location>
        <begin position="288"/>
        <end position="310"/>
    </location>
</feature>
<comment type="subcellular location">
    <subcellularLocation>
        <location evidence="3">Nucleus</location>
    </subcellularLocation>
</comment>
<keyword evidence="3" id="KW-0223">Dioxygenase</keyword>
<dbReference type="InterPro" id="IPR039994">
    <property type="entry name" value="NO66-like"/>
</dbReference>
<dbReference type="EMBL" id="CAXAMN010017025">
    <property type="protein sequence ID" value="CAK9049629.1"/>
    <property type="molecule type" value="Genomic_DNA"/>
</dbReference>
<dbReference type="Gene3D" id="2.60.120.650">
    <property type="entry name" value="Cupin"/>
    <property type="match status" value="1"/>
</dbReference>
<comment type="cofactor">
    <cofactor evidence="3">
        <name>Fe(2+)</name>
        <dbReference type="ChEBI" id="CHEBI:29033"/>
    </cofactor>
    <text evidence="3">Binds 1 Fe(2+) ion per subunit.</text>
</comment>
<dbReference type="InterPro" id="IPR003347">
    <property type="entry name" value="JmjC_dom"/>
</dbReference>
<evidence type="ECO:0000259" key="5">
    <source>
        <dbReference type="PROSITE" id="PS51184"/>
    </source>
</evidence>
<evidence type="ECO:0000256" key="4">
    <source>
        <dbReference type="SAM" id="MobiDB-lite"/>
    </source>
</evidence>
<keyword evidence="3" id="KW-0539">Nucleus</keyword>
<dbReference type="Gene3D" id="1.10.10.1500">
    <property type="entry name" value="JmjC domain-containing ribosomal oxygenase (ROX), dimer domain"/>
    <property type="match status" value="1"/>
</dbReference>
<dbReference type="Proteomes" id="UP001642484">
    <property type="component" value="Unassembled WGS sequence"/>
</dbReference>
<dbReference type="PROSITE" id="PS51184">
    <property type="entry name" value="JMJC"/>
    <property type="match status" value="1"/>
</dbReference>
<reference evidence="6 7" key="1">
    <citation type="submission" date="2024-02" db="EMBL/GenBank/DDBJ databases">
        <authorList>
            <person name="Chen Y."/>
            <person name="Shah S."/>
            <person name="Dougan E. K."/>
            <person name="Thang M."/>
            <person name="Chan C."/>
        </authorList>
    </citation>
    <scope>NUCLEOTIDE SEQUENCE [LARGE SCALE GENOMIC DNA]</scope>
</reference>
<gene>
    <name evidence="6" type="ORF">CCMP2556_LOCUS25374</name>
</gene>
<evidence type="ECO:0000256" key="2">
    <source>
        <dbReference type="ARBA" id="ARBA00023004"/>
    </source>
</evidence>
<organism evidence="6 7">
    <name type="scientific">Durusdinium trenchii</name>
    <dbReference type="NCBI Taxonomy" id="1381693"/>
    <lineage>
        <taxon>Eukaryota</taxon>
        <taxon>Sar</taxon>
        <taxon>Alveolata</taxon>
        <taxon>Dinophyceae</taxon>
        <taxon>Suessiales</taxon>
        <taxon>Symbiodiniaceae</taxon>
        <taxon>Durusdinium</taxon>
    </lineage>
</organism>
<name>A0ABP0MHQ0_9DINO</name>
<accession>A0ABP0MHQ0</accession>
<keyword evidence="3" id="KW-0805">Transcription regulation</keyword>
<evidence type="ECO:0000256" key="3">
    <source>
        <dbReference type="RuleBase" id="RU366061"/>
    </source>
</evidence>
<dbReference type="Pfam" id="PF08007">
    <property type="entry name" value="JmjC_2"/>
    <property type="match status" value="1"/>
</dbReference>
<evidence type="ECO:0000313" key="6">
    <source>
        <dbReference type="EMBL" id="CAK9049629.1"/>
    </source>
</evidence>